<keyword evidence="1" id="KW-0472">Membrane</keyword>
<protein>
    <submittedName>
        <fullName evidence="2">Uncharacterized protein</fullName>
    </submittedName>
</protein>
<gene>
    <name evidence="2" type="ORF">FXN65_00825</name>
</gene>
<dbReference type="AlphaFoldDB" id="A0A5J6QJB9"/>
<keyword evidence="3" id="KW-1185">Reference proteome</keyword>
<keyword evidence="1" id="KW-1133">Transmembrane helix</keyword>
<feature type="transmembrane region" description="Helical" evidence="1">
    <location>
        <begin position="12"/>
        <end position="32"/>
    </location>
</feature>
<evidence type="ECO:0000313" key="3">
    <source>
        <dbReference type="Proteomes" id="UP000327179"/>
    </source>
</evidence>
<evidence type="ECO:0000313" key="2">
    <source>
        <dbReference type="EMBL" id="QEY60649.1"/>
    </source>
</evidence>
<dbReference type="EMBL" id="CP043311">
    <property type="protein sequence ID" value="QEY60649.1"/>
    <property type="molecule type" value="Genomic_DNA"/>
</dbReference>
<feature type="transmembrane region" description="Helical" evidence="1">
    <location>
        <begin position="72"/>
        <end position="95"/>
    </location>
</feature>
<reference evidence="2 3" key="1">
    <citation type="submission" date="2019-08" db="EMBL/GenBank/DDBJ databases">
        <title>Whole-genome Sequencing of e-waste polymer degrading bacterium Pseudomonas sp. strain PE08.</title>
        <authorList>
            <person name="Kirdat K."/>
            <person name="Debbarma P."/>
            <person name="Narawade N."/>
            <person name="Suyal D."/>
            <person name="Thorat V."/>
            <person name="Shouche Y."/>
            <person name="Goel R."/>
            <person name="Yadav A."/>
        </authorList>
    </citation>
    <scope>NUCLEOTIDE SEQUENCE [LARGE SCALE GENOMIC DNA]</scope>
    <source>
        <strain evidence="2 3">PE08</strain>
    </source>
</reference>
<dbReference type="KEGG" id="plal:FXN65_00825"/>
<name>A0A5J6QJB9_9GAMM</name>
<dbReference type="Proteomes" id="UP000327179">
    <property type="component" value="Chromosome"/>
</dbReference>
<accession>A0A5J6QJB9</accession>
<keyword evidence="1" id="KW-0812">Transmembrane</keyword>
<sequence>MTHLDMSPLLRRALQADALASGAMGLLLALAAGPLEELLGLPRALLLGAGIGLLPFALALGWLANRATVQRGWIWAVLAINAVWAVDSLSLLALGWVEPTLLGKVFVIGQAVAVAVLAELEFFGLRRCQAVSA</sequence>
<organism evidence="2 3">
    <name type="scientific">Metapseudomonas lalkuanensis</name>
    <dbReference type="NCBI Taxonomy" id="2604832"/>
    <lineage>
        <taxon>Bacteria</taxon>
        <taxon>Pseudomonadati</taxon>
        <taxon>Pseudomonadota</taxon>
        <taxon>Gammaproteobacteria</taxon>
        <taxon>Pseudomonadales</taxon>
        <taxon>Pseudomonadaceae</taxon>
        <taxon>Metapseudomonas</taxon>
    </lineage>
</organism>
<feature type="transmembrane region" description="Helical" evidence="1">
    <location>
        <begin position="44"/>
        <end position="65"/>
    </location>
</feature>
<proteinExistence type="predicted"/>
<evidence type="ECO:0000256" key="1">
    <source>
        <dbReference type="SAM" id="Phobius"/>
    </source>
</evidence>
<dbReference type="RefSeq" id="WP_151131203.1">
    <property type="nucleotide sequence ID" value="NZ_CP043311.1"/>
</dbReference>
<feature type="transmembrane region" description="Helical" evidence="1">
    <location>
        <begin position="101"/>
        <end position="120"/>
    </location>
</feature>